<accession>A0A090VJI7</accession>
<dbReference type="InterPro" id="IPR011123">
    <property type="entry name" value="Y_Y_Y"/>
</dbReference>
<evidence type="ECO:0000259" key="4">
    <source>
        <dbReference type="Pfam" id="PF07495"/>
    </source>
</evidence>
<dbReference type="InterPro" id="IPR036890">
    <property type="entry name" value="HATPase_C_sf"/>
</dbReference>
<dbReference type="SUPFAM" id="SSF55874">
    <property type="entry name" value="ATPase domain of HSP90 chaperone/DNA topoisomerase II/histidine kinase"/>
    <property type="match status" value="1"/>
</dbReference>
<dbReference type="Pfam" id="PF07495">
    <property type="entry name" value="Y_Y_Y"/>
    <property type="match status" value="1"/>
</dbReference>
<evidence type="ECO:0000259" key="3">
    <source>
        <dbReference type="Pfam" id="PF06580"/>
    </source>
</evidence>
<keyword evidence="1" id="KW-0472">Membrane</keyword>
<dbReference type="InterPro" id="IPR010559">
    <property type="entry name" value="Sig_transdc_His_kin_internal"/>
</dbReference>
<dbReference type="Pfam" id="PF06580">
    <property type="entry name" value="His_kinase"/>
    <property type="match status" value="1"/>
</dbReference>
<dbReference type="InterPro" id="IPR011110">
    <property type="entry name" value="Reg_prop"/>
</dbReference>
<keyword evidence="5" id="KW-0418">Kinase</keyword>
<feature type="domain" description="Two component regulator three Y" evidence="4">
    <location>
        <begin position="647"/>
        <end position="686"/>
    </location>
</feature>
<gene>
    <name evidence="5" type="ORF">JCM19300_854</name>
</gene>
<dbReference type="AlphaFoldDB" id="A0A090VJI7"/>
<comment type="caution">
    <text evidence="5">The sequence shown here is derived from an EMBL/GenBank/DDBJ whole genome shotgun (WGS) entry which is preliminary data.</text>
</comment>
<feature type="signal peptide" evidence="2">
    <location>
        <begin position="1"/>
        <end position="21"/>
    </location>
</feature>
<dbReference type="PANTHER" id="PTHR34220">
    <property type="entry name" value="SENSOR HISTIDINE KINASE YPDA"/>
    <property type="match status" value="1"/>
</dbReference>
<dbReference type="Proteomes" id="UP000029644">
    <property type="component" value="Unassembled WGS sequence"/>
</dbReference>
<feature type="transmembrane region" description="Helical" evidence="1">
    <location>
        <begin position="698"/>
        <end position="725"/>
    </location>
</feature>
<evidence type="ECO:0000256" key="2">
    <source>
        <dbReference type="SAM" id="SignalP"/>
    </source>
</evidence>
<evidence type="ECO:0000313" key="6">
    <source>
        <dbReference type="Proteomes" id="UP000029644"/>
    </source>
</evidence>
<dbReference type="InterPro" id="IPR015943">
    <property type="entry name" value="WD40/YVTN_repeat-like_dom_sf"/>
</dbReference>
<dbReference type="InterPro" id="IPR050640">
    <property type="entry name" value="Bact_2-comp_sensor_kinase"/>
</dbReference>
<dbReference type="GO" id="GO:0000155">
    <property type="term" value="F:phosphorelay sensor kinase activity"/>
    <property type="evidence" value="ECO:0007669"/>
    <property type="project" value="InterPro"/>
</dbReference>
<keyword evidence="1" id="KW-0812">Transmembrane</keyword>
<dbReference type="Gene3D" id="2.130.10.10">
    <property type="entry name" value="YVTN repeat-like/Quinoprotein amine dehydrogenase"/>
    <property type="match status" value="2"/>
</dbReference>
<dbReference type="PANTHER" id="PTHR34220:SF7">
    <property type="entry name" value="SENSOR HISTIDINE KINASE YPDA"/>
    <property type="match status" value="1"/>
</dbReference>
<reference evidence="5 6" key="1">
    <citation type="journal article" date="2014" name="Genome Announc.">
        <title>Draft Genome Sequences of Marine Flavobacterium Algibacter lectus Strains SS8 and NR4.</title>
        <authorList>
            <person name="Takatani N."/>
            <person name="Nakanishi M."/>
            <person name="Meirelles P."/>
            <person name="Mino S."/>
            <person name="Suda W."/>
            <person name="Oshima K."/>
            <person name="Hattori M."/>
            <person name="Ohkuma M."/>
            <person name="Hosokawa M."/>
            <person name="Miyashita K."/>
            <person name="Thompson F.L."/>
            <person name="Niwa A."/>
            <person name="Sawabe T."/>
            <person name="Sawabe T."/>
        </authorList>
    </citation>
    <scope>NUCLEOTIDE SEQUENCE [LARGE SCALE GENOMIC DNA]</scope>
    <source>
        <strain evidence="5 6">JCM 19300</strain>
    </source>
</reference>
<evidence type="ECO:0000256" key="1">
    <source>
        <dbReference type="SAM" id="Phobius"/>
    </source>
</evidence>
<keyword evidence="2" id="KW-0732">Signal</keyword>
<sequence>MKYKKLYIALLLISIWSFSFSQQFTNYTTDDGLPSNHIYKIAQDQKGFLWFATAKGLVKYNGNTFKVFTTKDGLANNDVWGIFPTPDNKLWYLSKSSKLGYIENDSVYGFESEQKGEIFSPIFSSQVDNSIILTGSNKFHILKGEKWHNLTDSKTEDLIRVAYVKHAKVSSFTTNTAKDSIFIRDKNKTVIEGFEFKDVLENKNVRGQITDSLFYWVNNKEYAFLNLNTLKLYRRNFKNEINIETSKYVRINLINNRLQISGSGFVGMLDTDFHITNTYYLPKELKAHFGFIDKVGSIWLSTFTNGIYHLPKEKQQVKYCLSTETVSDISYVNDKIIANVFDKGFYKYDDTKKEFVQFIAEDDYIFDASYIKALDAEYYLSKSSVIIAKNNKIEKLDFLNNVNDINDKIRQLVYHDDYFYTRFAFGMNKINPNNYSIETQYNQQGINQIFLFNQKLLVATSSGLKEFIDEEFQSIPFTNQDLNRSILNLKAVSEDDILINTDGFGAYISDLKTIKQLPGSEFQIVNNAFIEDNIIWLATESGILKYTKSNGGFSLQLVIDKNNGLSSNSVSNVIVYKNQLMASTDKGIVILPKDVKNETHLLDVYIDKATYNKRDILADYSVFKYQKNNNLNFNISHIDFSSGYDVFSYKYKLKPIQKDWVTTTTNNFSFNNLQPGKYTLHIDAGSAKKQLSFTIKPLWWQAIWVKGFMVLLSIFLIVLISRFFVKRSQFKRNQQIYQDKRLSELQLKALRFQMNPHFVFNSLSAIQYYIGENNFEASETYLVKFSKLIRQFFELSKENEISLATEISVLNNYLEIEKLRFKEKLNFTINIDVKLDKESITIPTMLLQPIVENAVNHGVFNKMDNGLITLNFVYISPLTFKVEIIDDGVGFVNTKKRNQKEVKSSNVLKDRLHFLNSSEKWNIIYSKEEMYPDREDKGNKSIFIIEKNK</sequence>
<dbReference type="Pfam" id="PF07494">
    <property type="entry name" value="Reg_prop"/>
    <property type="match status" value="1"/>
</dbReference>
<dbReference type="InterPro" id="IPR013783">
    <property type="entry name" value="Ig-like_fold"/>
</dbReference>
<organism evidence="5 6">
    <name type="scientific">Algibacter lectus</name>
    <dbReference type="NCBI Taxonomy" id="221126"/>
    <lineage>
        <taxon>Bacteria</taxon>
        <taxon>Pseudomonadati</taxon>
        <taxon>Bacteroidota</taxon>
        <taxon>Flavobacteriia</taxon>
        <taxon>Flavobacteriales</taxon>
        <taxon>Flavobacteriaceae</taxon>
        <taxon>Algibacter</taxon>
    </lineage>
</organism>
<evidence type="ECO:0000313" key="5">
    <source>
        <dbReference type="EMBL" id="GAL64228.1"/>
    </source>
</evidence>
<keyword evidence="5" id="KW-0808">Transferase</keyword>
<protein>
    <submittedName>
        <fullName evidence="5">Two-component sensor histidine kinase</fullName>
    </submittedName>
</protein>
<feature type="domain" description="Signal transduction histidine kinase internal region" evidence="3">
    <location>
        <begin position="746"/>
        <end position="825"/>
    </location>
</feature>
<dbReference type="OrthoDB" id="9809670at2"/>
<dbReference type="EMBL" id="BBNQ01000017">
    <property type="protein sequence ID" value="GAL64228.1"/>
    <property type="molecule type" value="Genomic_DNA"/>
</dbReference>
<dbReference type="GO" id="GO:0016020">
    <property type="term" value="C:membrane"/>
    <property type="evidence" value="ECO:0007669"/>
    <property type="project" value="InterPro"/>
</dbReference>
<dbReference type="Gene3D" id="2.60.40.10">
    <property type="entry name" value="Immunoglobulins"/>
    <property type="match status" value="1"/>
</dbReference>
<dbReference type="Gene3D" id="3.30.565.10">
    <property type="entry name" value="Histidine kinase-like ATPase, C-terminal domain"/>
    <property type="match status" value="1"/>
</dbReference>
<keyword evidence="1" id="KW-1133">Transmembrane helix</keyword>
<dbReference type="SUPFAM" id="SSF63829">
    <property type="entry name" value="Calcium-dependent phosphotriesterase"/>
    <property type="match status" value="1"/>
</dbReference>
<feature type="chain" id="PRO_5001867603" evidence="2">
    <location>
        <begin position="22"/>
        <end position="949"/>
    </location>
</feature>
<proteinExistence type="predicted"/>
<dbReference type="RefSeq" id="WP_052415476.1">
    <property type="nucleotide sequence ID" value="NZ_BBNQ01000017.1"/>
</dbReference>
<name>A0A090VJI7_9FLAO</name>